<dbReference type="PROSITE" id="PS51192">
    <property type="entry name" value="HELICASE_ATP_BIND_1"/>
    <property type="match status" value="1"/>
</dbReference>
<keyword evidence="4 12" id="KW-0347">Helicase</keyword>
<dbReference type="GO" id="GO:0005524">
    <property type="term" value="F:ATP binding"/>
    <property type="evidence" value="ECO:0007669"/>
    <property type="project" value="UniProtKB-KW"/>
</dbReference>
<organism evidence="12 13">
    <name type="scientific">Dyadobacter helix</name>
    <dbReference type="NCBI Taxonomy" id="2822344"/>
    <lineage>
        <taxon>Bacteria</taxon>
        <taxon>Pseudomonadati</taxon>
        <taxon>Bacteroidota</taxon>
        <taxon>Cytophagia</taxon>
        <taxon>Cytophagales</taxon>
        <taxon>Spirosomataceae</taxon>
        <taxon>Dyadobacter</taxon>
    </lineage>
</organism>
<evidence type="ECO:0000256" key="4">
    <source>
        <dbReference type="ARBA" id="ARBA00022806"/>
    </source>
</evidence>
<accession>A0A916NMN3</accession>
<comment type="similarity">
    <text evidence="9">Belongs to the Lhr helicase family. Lhr-Core subfamily.</text>
</comment>
<dbReference type="InterPro" id="IPR013701">
    <property type="entry name" value="Lhr-like_DEAD/DEAH_assoc"/>
</dbReference>
<evidence type="ECO:0000313" key="12">
    <source>
        <dbReference type="EMBL" id="CAG5007649.1"/>
    </source>
</evidence>
<dbReference type="InterPro" id="IPR017170">
    <property type="entry name" value="Lhr-like"/>
</dbReference>
<dbReference type="Proteomes" id="UP000680038">
    <property type="component" value="Unassembled WGS sequence"/>
</dbReference>
<dbReference type="Pfam" id="PF00271">
    <property type="entry name" value="Helicase_C"/>
    <property type="match status" value="1"/>
</dbReference>
<dbReference type="CDD" id="cd17922">
    <property type="entry name" value="DEXHc_LHR-like"/>
    <property type="match status" value="1"/>
</dbReference>
<evidence type="ECO:0000256" key="2">
    <source>
        <dbReference type="ARBA" id="ARBA00022763"/>
    </source>
</evidence>
<dbReference type="PIRSF" id="PIRSF037307">
    <property type="entry name" value="Lhr-like_helic_prd"/>
    <property type="match status" value="1"/>
</dbReference>
<dbReference type="SUPFAM" id="SSF52540">
    <property type="entry name" value="P-loop containing nucleoside triphosphate hydrolases"/>
    <property type="match status" value="1"/>
</dbReference>
<dbReference type="Gene3D" id="3.40.50.300">
    <property type="entry name" value="P-loop containing nucleotide triphosphate hydrolases"/>
    <property type="match status" value="2"/>
</dbReference>
<dbReference type="Pfam" id="PF08494">
    <property type="entry name" value="DEAD_assoc"/>
    <property type="match status" value="1"/>
</dbReference>
<dbReference type="InterPro" id="IPR014001">
    <property type="entry name" value="Helicase_ATP-bd"/>
</dbReference>
<proteinExistence type="inferred from homology"/>
<dbReference type="InterPro" id="IPR027417">
    <property type="entry name" value="P-loop_NTPase"/>
</dbReference>
<evidence type="ECO:0000256" key="9">
    <source>
        <dbReference type="ARBA" id="ARBA00093467"/>
    </source>
</evidence>
<dbReference type="PANTHER" id="PTHR47962">
    <property type="entry name" value="ATP-DEPENDENT HELICASE LHR-RELATED-RELATED"/>
    <property type="match status" value="1"/>
</dbReference>
<dbReference type="Pfam" id="PF19306">
    <property type="entry name" value="WHD_Lhr"/>
    <property type="match status" value="1"/>
</dbReference>
<dbReference type="EMBL" id="CAJRAF010000002">
    <property type="protein sequence ID" value="CAG5007649.1"/>
    <property type="molecule type" value="Genomic_DNA"/>
</dbReference>
<dbReference type="PANTHER" id="PTHR47962:SF3">
    <property type="entry name" value="LARGE ATP-DEPENDENT HELICASE-RELATED PROTEIN"/>
    <property type="match status" value="1"/>
</dbReference>
<dbReference type="GO" id="GO:0003724">
    <property type="term" value="F:RNA helicase activity"/>
    <property type="evidence" value="ECO:0007669"/>
    <property type="project" value="UniProtKB-EC"/>
</dbReference>
<keyword evidence="8" id="KW-0413">Isomerase</keyword>
<dbReference type="InterPro" id="IPR052511">
    <property type="entry name" value="ATP-dep_Helicase"/>
</dbReference>
<keyword evidence="1" id="KW-0547">Nucleotide-binding</keyword>
<dbReference type="RefSeq" id="WP_215240506.1">
    <property type="nucleotide sequence ID" value="NZ_CAJRAF010000002.1"/>
</dbReference>
<sequence>MAKSRGHIAAEQWFKQKNWKWAAFQKEAAAAYLAGKSGIVNAPTGSGKTYSLWIPILIRYINSLSGSPSKKSKGLQILWVTPLRALSKDLFRNMEMAALEMNLTLRVGIRTGDTGTRERASQKKQMPEALLITPESLHILFAQKNSSEVFKNLHTVVVDEWHELMGSKRGTQTELALARLRSINPALQTWGISATIGNLEEAKQVLLGMRFNAEDSVIIKANTDKKILVESIIPEKVETLPWAGYMGIRLVDKVVEIVNRSQTTLIFTNTRSQTEIWYRTIIEKYPEFAGIMALHHASLDREIRDWVEEALHEERLKLVICTASLDLGVDFRPVDTVIQVGSPKSIARFIQRAGRSGHRPGVASKIYFCPTNALELIEAVSLRDGVDKQIIEDRPPVIHAFDVLAQWMITLAVGEGFEEKQLYEEVRNCYGYQLINRQEWEWLLGYITTGSPSLTVYDEYKKVEHLNGRYVVSSRRTAHRHLLSMGTIVSDTALKVKFQHGKYLGSVEESFVTRMKAGDVFFFAGMSVEFVRIHEMTVTVKKAEGKKGFLVRWAGGRMPLSSQLSAFIRDRLSDAIENPLKERELAKLKPLLALQNELSLIPQTSELLIEQCETREGHHIFIFPFEGRLVHEGMSIILAYRISKLSPITFSVAMNDYGFELLSDQYVDMEKIMAQTDLFSMDHLVDDIYQSVNATEMAKRKFREIAAIAGLMFQGYPGKYMKTRQLQASTSLLFTVMSKYEDNNLLIKQAYQEVLTYQLEEVRMRTALARIATQKIIIKKTKKPTPFSFPIMVDRLREQLTSEKLEDRVRKMINQYSNAD</sequence>
<keyword evidence="13" id="KW-1185">Reference proteome</keyword>
<evidence type="ECO:0000313" key="13">
    <source>
        <dbReference type="Proteomes" id="UP000680038"/>
    </source>
</evidence>
<reference evidence="12" key="1">
    <citation type="submission" date="2021-04" db="EMBL/GenBank/DDBJ databases">
        <authorList>
            <person name="Rodrigo-Torres L."/>
            <person name="Arahal R. D."/>
            <person name="Lucena T."/>
        </authorList>
    </citation>
    <scope>NUCLEOTIDE SEQUENCE</scope>
    <source>
        <strain evidence="12">CECT 9275</strain>
    </source>
</reference>
<dbReference type="InterPro" id="IPR011545">
    <property type="entry name" value="DEAD/DEAH_box_helicase_dom"/>
</dbReference>
<feature type="domain" description="Helicase C-terminal" evidence="11">
    <location>
        <begin position="249"/>
        <end position="402"/>
    </location>
</feature>
<dbReference type="PROSITE" id="PS51194">
    <property type="entry name" value="HELICASE_CTER"/>
    <property type="match status" value="1"/>
</dbReference>
<keyword evidence="7" id="KW-0234">DNA repair</keyword>
<dbReference type="InterPro" id="IPR001650">
    <property type="entry name" value="Helicase_C-like"/>
</dbReference>
<dbReference type="SMART" id="SM00487">
    <property type="entry name" value="DEXDc"/>
    <property type="match status" value="1"/>
</dbReference>
<dbReference type="AlphaFoldDB" id="A0A916NMN3"/>
<protein>
    <submittedName>
        <fullName evidence="12">DEAD-box ATP-dependent RNA helicase CshB</fullName>
        <ecNumber evidence="12">3.6.4.13</ecNumber>
    </submittedName>
</protein>
<dbReference type="InterPro" id="IPR026362">
    <property type="entry name" value="DEXH_lig_assoc"/>
</dbReference>
<evidence type="ECO:0000256" key="5">
    <source>
        <dbReference type="ARBA" id="ARBA00022840"/>
    </source>
</evidence>
<gene>
    <name evidence="12" type="primary">cshB</name>
    <name evidence="12" type="ORF">DYBT9275_04095</name>
</gene>
<name>A0A916NMN3_9BACT</name>
<dbReference type="CDD" id="cd18796">
    <property type="entry name" value="SF2_C_LHR"/>
    <property type="match status" value="1"/>
</dbReference>
<dbReference type="NCBIfam" id="TIGR04121">
    <property type="entry name" value="DEXH_lig_assoc"/>
    <property type="match status" value="1"/>
</dbReference>
<feature type="domain" description="Helicase ATP-binding" evidence="10">
    <location>
        <begin position="29"/>
        <end position="214"/>
    </location>
</feature>
<evidence type="ECO:0000259" key="10">
    <source>
        <dbReference type="PROSITE" id="PS51192"/>
    </source>
</evidence>
<evidence type="ECO:0000256" key="3">
    <source>
        <dbReference type="ARBA" id="ARBA00022801"/>
    </source>
</evidence>
<dbReference type="EC" id="3.6.4.13" evidence="12"/>
<keyword evidence="6" id="KW-0238">DNA-binding</keyword>
<evidence type="ECO:0000256" key="1">
    <source>
        <dbReference type="ARBA" id="ARBA00022741"/>
    </source>
</evidence>
<evidence type="ECO:0000259" key="11">
    <source>
        <dbReference type="PROSITE" id="PS51194"/>
    </source>
</evidence>
<keyword evidence="2" id="KW-0227">DNA damage</keyword>
<dbReference type="GO" id="GO:0016887">
    <property type="term" value="F:ATP hydrolysis activity"/>
    <property type="evidence" value="ECO:0007669"/>
    <property type="project" value="TreeGrafter"/>
</dbReference>
<dbReference type="GO" id="GO:0006281">
    <property type="term" value="P:DNA repair"/>
    <property type="evidence" value="ECO:0007669"/>
    <property type="project" value="UniProtKB-KW"/>
</dbReference>
<comment type="caution">
    <text evidence="12">The sequence shown here is derived from an EMBL/GenBank/DDBJ whole genome shotgun (WGS) entry which is preliminary data.</text>
</comment>
<evidence type="ECO:0000256" key="7">
    <source>
        <dbReference type="ARBA" id="ARBA00023204"/>
    </source>
</evidence>
<evidence type="ECO:0000256" key="6">
    <source>
        <dbReference type="ARBA" id="ARBA00023125"/>
    </source>
</evidence>
<dbReference type="SMART" id="SM00490">
    <property type="entry name" value="HELICc"/>
    <property type="match status" value="1"/>
</dbReference>
<evidence type="ECO:0000256" key="8">
    <source>
        <dbReference type="ARBA" id="ARBA00023235"/>
    </source>
</evidence>
<dbReference type="GO" id="GO:0003677">
    <property type="term" value="F:DNA binding"/>
    <property type="evidence" value="ECO:0007669"/>
    <property type="project" value="UniProtKB-KW"/>
</dbReference>
<keyword evidence="3 12" id="KW-0378">Hydrolase</keyword>
<dbReference type="Pfam" id="PF00270">
    <property type="entry name" value="DEAD"/>
    <property type="match status" value="1"/>
</dbReference>
<keyword evidence="5" id="KW-0067">ATP-binding</keyword>
<dbReference type="InterPro" id="IPR045628">
    <property type="entry name" value="Lhr_WH_dom"/>
</dbReference>